<proteinExistence type="predicted"/>
<evidence type="ECO:0008006" key="2">
    <source>
        <dbReference type="Google" id="ProtNLM"/>
    </source>
</evidence>
<name>A0A5E8CI07_9ZZZZ</name>
<protein>
    <recommendedName>
        <fullName evidence="2">Phytanoyl-CoA dioxygenase (PhyH)</fullName>
    </recommendedName>
</protein>
<reference evidence="1" key="1">
    <citation type="submission" date="2019-09" db="EMBL/GenBank/DDBJ databases">
        <authorList>
            <person name="Needham M D."/>
        </authorList>
    </citation>
    <scope>NUCLEOTIDE SEQUENCE</scope>
</reference>
<dbReference type="Gene3D" id="2.60.120.620">
    <property type="entry name" value="q2cbj1_9rhob like domain"/>
    <property type="match status" value="1"/>
</dbReference>
<dbReference type="EMBL" id="CABVLZ010000003">
    <property type="protein sequence ID" value="VVU95013.1"/>
    <property type="molecule type" value="Genomic_DNA"/>
</dbReference>
<dbReference type="AlphaFoldDB" id="A0A5E8CI07"/>
<organism evidence="1">
    <name type="scientific">seawater metagenome</name>
    <dbReference type="NCBI Taxonomy" id="1561972"/>
    <lineage>
        <taxon>unclassified sequences</taxon>
        <taxon>metagenomes</taxon>
        <taxon>ecological metagenomes</taxon>
    </lineage>
</organism>
<accession>A0A5E8CI07</accession>
<evidence type="ECO:0000313" key="1">
    <source>
        <dbReference type="EMBL" id="VVU95013.1"/>
    </source>
</evidence>
<gene>
    <name evidence="1" type="ORF">CPAV1605_738</name>
</gene>
<sequence length="268" mass="31895">MKNFCPKPDDKLLTSELLDYIITEWEKINQSQCKTAANDNKQIRSAYFIDLYKNNDDLRKYLENYITKNIGKDYVILFDIIMCLDSTHTGLKWHIDYESIDWIKNRDVFSIWIPLNILSEETGGGISLIKDENKLLNKQIKNEIVFKWENYKKTNKSTTITDFQSIRDNIIDKYKEELNNNVNSVNNFHAGEILYFNNSFLHKSNPVNSPKFERRAYIVRIARKNAKIDLDAVRRLYQETKLDFYKTLLDKQIKTIEEYCNFRDKLIN</sequence>
<dbReference type="SUPFAM" id="SSF51197">
    <property type="entry name" value="Clavaminate synthase-like"/>
    <property type="match status" value="1"/>
</dbReference>